<accession>A0A1R1PUC3</accession>
<evidence type="ECO:0000256" key="2">
    <source>
        <dbReference type="ARBA" id="ARBA00005673"/>
    </source>
</evidence>
<comment type="pathway">
    <text evidence="1">Protein modification; protein ubiquitination.</text>
</comment>
<evidence type="ECO:0000256" key="3">
    <source>
        <dbReference type="ARBA" id="ARBA00022598"/>
    </source>
</evidence>
<dbReference type="InterPro" id="IPR042302">
    <property type="entry name" value="E1_FCCH_sf"/>
</dbReference>
<dbReference type="InterPro" id="IPR035985">
    <property type="entry name" value="Ubiquitin-activating_enz"/>
</dbReference>
<dbReference type="InterPro" id="IPR000594">
    <property type="entry name" value="ThiF_NAD_FAD-bd"/>
</dbReference>
<organism evidence="5 6">
    <name type="scientific">Zancudomyces culisetae</name>
    <name type="common">Gut fungus</name>
    <name type="synonym">Smittium culisetae</name>
    <dbReference type="NCBI Taxonomy" id="1213189"/>
    <lineage>
        <taxon>Eukaryota</taxon>
        <taxon>Fungi</taxon>
        <taxon>Fungi incertae sedis</taxon>
        <taxon>Zoopagomycota</taxon>
        <taxon>Kickxellomycotina</taxon>
        <taxon>Harpellomycetes</taxon>
        <taxon>Harpellales</taxon>
        <taxon>Legeriomycetaceae</taxon>
        <taxon>Zancudomyces</taxon>
    </lineage>
</organism>
<name>A0A1R1PUC3_ZANCU</name>
<evidence type="ECO:0000256" key="1">
    <source>
        <dbReference type="ARBA" id="ARBA00004906"/>
    </source>
</evidence>
<dbReference type="PANTHER" id="PTHR10953:SF162">
    <property type="entry name" value="SUMO-ACTIVATING ENZYME SUBUNIT 1"/>
    <property type="match status" value="1"/>
</dbReference>
<keyword evidence="3" id="KW-0436">Ligase</keyword>
<sequence>MDVEVKAQPQEIDEGLYSRQLYVLGVEAMKKMGSSDILIVGVKGLGVEIAKNVALAGVKSITIHDPESVKVQDLGTQYFLAEEDIGKPRAQVTATKLAELNPYVKISVLEQRPQPHELEQFKSEEGVVAVLDESRHGLNDGDYVTFSEIKGMERLNECEPRKVKVLGKYGL</sequence>
<dbReference type="Gene3D" id="3.50.50.80">
    <property type="entry name" value="Ubiquitin-activating enzyme E1, inactive adenylation domain, subdomain 1"/>
    <property type="match status" value="1"/>
</dbReference>
<dbReference type="AlphaFoldDB" id="A0A1R1PUC3"/>
<dbReference type="InterPro" id="IPR042449">
    <property type="entry name" value="Ub-E1_IAD_1"/>
</dbReference>
<dbReference type="InterPro" id="IPR045886">
    <property type="entry name" value="ThiF/MoeB/HesA"/>
</dbReference>
<comment type="caution">
    <text evidence="5">The sequence shown here is derived from an EMBL/GenBank/DDBJ whole genome shotgun (WGS) entry which is preliminary data.</text>
</comment>
<dbReference type="Proteomes" id="UP000188320">
    <property type="component" value="Unassembled WGS sequence"/>
</dbReference>
<dbReference type="Gene3D" id="2.40.30.180">
    <property type="entry name" value="Ubiquitin-activating enzyme E1, FCCH domain"/>
    <property type="match status" value="1"/>
</dbReference>
<dbReference type="GO" id="GO:0019948">
    <property type="term" value="F:SUMO activating enzyme activity"/>
    <property type="evidence" value="ECO:0007669"/>
    <property type="project" value="TreeGrafter"/>
</dbReference>
<dbReference type="EMBL" id="LSSK01000177">
    <property type="protein sequence ID" value="OMH84578.1"/>
    <property type="molecule type" value="Genomic_DNA"/>
</dbReference>
<dbReference type="Pfam" id="PF00899">
    <property type="entry name" value="ThiF"/>
    <property type="match status" value="1"/>
</dbReference>
<proteinExistence type="inferred from homology"/>
<dbReference type="OrthoDB" id="10252231at2759"/>
<dbReference type="GO" id="GO:0005737">
    <property type="term" value="C:cytoplasm"/>
    <property type="evidence" value="ECO:0007669"/>
    <property type="project" value="TreeGrafter"/>
</dbReference>
<reference evidence="6" key="1">
    <citation type="submission" date="2017-01" db="EMBL/GenBank/DDBJ databases">
        <authorList>
            <person name="Wang Y."/>
            <person name="White M."/>
            <person name="Kvist S."/>
            <person name="Moncalvo J.-M."/>
        </authorList>
    </citation>
    <scope>NUCLEOTIDE SEQUENCE [LARGE SCALE GENOMIC DNA]</scope>
    <source>
        <strain evidence="6">COL-18-3</strain>
    </source>
</reference>
<feature type="domain" description="THIF-type NAD/FAD binding fold" evidence="4">
    <location>
        <begin position="17"/>
        <end position="132"/>
    </location>
</feature>
<protein>
    <submittedName>
        <fullName evidence="5">Ubiquitin-activating enzyme E1 1</fullName>
    </submittedName>
</protein>
<dbReference type="SUPFAM" id="SSF69572">
    <property type="entry name" value="Activating enzymes of the ubiquitin-like proteins"/>
    <property type="match status" value="1"/>
</dbReference>
<evidence type="ECO:0000313" key="6">
    <source>
        <dbReference type="Proteomes" id="UP000188320"/>
    </source>
</evidence>
<evidence type="ECO:0000259" key="4">
    <source>
        <dbReference type="Pfam" id="PF00899"/>
    </source>
</evidence>
<keyword evidence="6" id="KW-1185">Reference proteome</keyword>
<dbReference type="PANTHER" id="PTHR10953">
    <property type="entry name" value="UBIQUITIN-ACTIVATING ENZYME E1"/>
    <property type="match status" value="1"/>
</dbReference>
<gene>
    <name evidence="5" type="ORF">AX774_g1907</name>
</gene>
<dbReference type="FunFam" id="3.50.50.80:FF:000001">
    <property type="entry name" value="ubiquitin-like modifier-activating enzyme 1"/>
    <property type="match status" value="1"/>
</dbReference>
<evidence type="ECO:0000313" key="5">
    <source>
        <dbReference type="EMBL" id="OMH84578.1"/>
    </source>
</evidence>
<dbReference type="GO" id="GO:0031510">
    <property type="term" value="C:SUMO activating enzyme complex"/>
    <property type="evidence" value="ECO:0007669"/>
    <property type="project" value="TreeGrafter"/>
</dbReference>
<comment type="similarity">
    <text evidence="2">Belongs to the ubiquitin-activating E1 family.</text>
</comment>
<dbReference type="GO" id="GO:0016925">
    <property type="term" value="P:protein sumoylation"/>
    <property type="evidence" value="ECO:0007669"/>
    <property type="project" value="TreeGrafter"/>
</dbReference>